<evidence type="ECO:0000313" key="2">
    <source>
        <dbReference type="EMBL" id="ALU97807.1"/>
    </source>
</evidence>
<feature type="signal peptide" evidence="1">
    <location>
        <begin position="1"/>
        <end position="32"/>
    </location>
</feature>
<organism evidence="2 3">
    <name type="scientific">Streptomyces globisporus C-1027</name>
    <dbReference type="NCBI Taxonomy" id="1172567"/>
    <lineage>
        <taxon>Bacteria</taxon>
        <taxon>Bacillati</taxon>
        <taxon>Actinomycetota</taxon>
        <taxon>Actinomycetes</taxon>
        <taxon>Kitasatosporales</taxon>
        <taxon>Streptomycetaceae</taxon>
        <taxon>Streptomyces</taxon>
    </lineage>
</organism>
<dbReference type="PROSITE" id="PS51318">
    <property type="entry name" value="TAT"/>
    <property type="match status" value="1"/>
</dbReference>
<dbReference type="AlphaFoldDB" id="A0A0U3MN36"/>
<dbReference type="GeneID" id="27787330"/>
<dbReference type="InterPro" id="IPR006311">
    <property type="entry name" value="TAT_signal"/>
</dbReference>
<feature type="chain" id="PRO_5006842137" evidence="1">
    <location>
        <begin position="33"/>
        <end position="335"/>
    </location>
</feature>
<dbReference type="KEGG" id="sgb:WQO_33350"/>
<evidence type="ECO:0000313" key="3">
    <source>
        <dbReference type="Proteomes" id="UP000064183"/>
    </source>
</evidence>
<name>A0A0U3MN36_STRGL</name>
<dbReference type="EMBL" id="CP013738">
    <property type="protein sequence ID" value="ALU97807.1"/>
    <property type="molecule type" value="Genomic_DNA"/>
</dbReference>
<dbReference type="RefSeq" id="WP_058954186.1">
    <property type="nucleotide sequence ID" value="NZ_CP013738.1"/>
</dbReference>
<sequence length="335" mass="36168">MRSRSPRKSLRLAAALAAVSAAAVPWAPSASAGSAAAETAGHLSWTVESAASIVYDPGMKWLCYSVSNETAGSNYGNDSRDCGKIVHPNRVNADCTWFGYTSPRGVECPAWRFVTYNWGQDRLRAYPGYDHQVQGDSGAPLKLVLQNNSRGLRDTAGQTQNCELKEVAVSHEYVGSSFKRKADGSTYNFADGQVKVAYDALVEQSGGFACEEKRALLTTDFIYRTARGINVISVVHFDPGPFSRPNDDGVLWSNNCRTADGTVDGCRMTVHGEQLTPGERRHLEVDFSGIARKYRDYLNGEAVPSASQIEAVQVVNSAKGADLKAEVSGLDVTLG</sequence>
<keyword evidence="1" id="KW-0732">Signal</keyword>
<reference evidence="2 3" key="1">
    <citation type="journal article" date="2012" name="J. Bacteriol.">
        <title>Draft genome sequence of Streptomyces globisporus C-1027, which produces an antitumor antibiotic consisting of a nine-membered enediyne with a chromoprotein.</title>
        <authorList>
            <person name="Wang L."/>
            <person name="Wang S."/>
            <person name="He Q."/>
            <person name="Yu T."/>
            <person name="Li Q."/>
            <person name="Hong B."/>
        </authorList>
    </citation>
    <scope>NUCLEOTIDE SEQUENCE [LARGE SCALE GENOMIC DNA]</scope>
    <source>
        <strain evidence="2 3">C-1027</strain>
    </source>
</reference>
<accession>A0A0U3MN36</accession>
<evidence type="ECO:0000256" key="1">
    <source>
        <dbReference type="SAM" id="SignalP"/>
    </source>
</evidence>
<protein>
    <submittedName>
        <fullName evidence="2">Uncharacterized protein</fullName>
    </submittedName>
</protein>
<dbReference type="Proteomes" id="UP000064183">
    <property type="component" value="Chromosome"/>
</dbReference>
<proteinExistence type="predicted"/>
<gene>
    <name evidence="2" type="ORF">WQO_33350</name>
</gene>